<feature type="transmembrane region" description="Helical" evidence="1">
    <location>
        <begin position="27"/>
        <end position="54"/>
    </location>
</feature>
<organism evidence="2 3">
    <name type="scientific">Urochloa decumbens</name>
    <dbReference type="NCBI Taxonomy" id="240449"/>
    <lineage>
        <taxon>Eukaryota</taxon>
        <taxon>Viridiplantae</taxon>
        <taxon>Streptophyta</taxon>
        <taxon>Embryophyta</taxon>
        <taxon>Tracheophyta</taxon>
        <taxon>Spermatophyta</taxon>
        <taxon>Magnoliopsida</taxon>
        <taxon>Liliopsida</taxon>
        <taxon>Poales</taxon>
        <taxon>Poaceae</taxon>
        <taxon>PACMAD clade</taxon>
        <taxon>Panicoideae</taxon>
        <taxon>Panicodae</taxon>
        <taxon>Paniceae</taxon>
        <taxon>Melinidinae</taxon>
        <taxon>Urochloa</taxon>
    </lineage>
</organism>
<keyword evidence="1" id="KW-1133">Transmembrane helix</keyword>
<reference evidence="2 3" key="2">
    <citation type="submission" date="2024-10" db="EMBL/GenBank/DDBJ databases">
        <authorList>
            <person name="Ryan C."/>
        </authorList>
    </citation>
    <scope>NUCLEOTIDE SEQUENCE [LARGE SCALE GENOMIC DNA]</scope>
</reference>
<gene>
    <name evidence="2" type="ORF">URODEC1_LOCUS54024</name>
</gene>
<name>A0ABC9ADF3_9POAL</name>
<proteinExistence type="predicted"/>
<dbReference type="Proteomes" id="UP001497457">
    <property type="component" value="Chromosome 20rd"/>
</dbReference>
<evidence type="ECO:0000313" key="2">
    <source>
        <dbReference type="EMBL" id="CAL4977149.1"/>
    </source>
</evidence>
<accession>A0ABC9ADF3</accession>
<sequence>MGVRAAAAACHRALRAKLGNVASRLRGYYCFLGATASAALVAALAALVCAAAAYPRAAASLLPLAATTSLCCAVAGLFDAEVSGGAAGEDDAVEAVVRVGGGQGKAEAGLVQVIGEANASAYGGQGGGGLQVGCFLRRSARRGFDEDGEEVVFAGTLAPRCVAGGGGGGEVQVVERLGDGALEEEVAAMRVDRMAEGVWNSYFGGWSTWHDVDAAVNSVEFLWTAGEIPLDK</sequence>
<dbReference type="AlphaFoldDB" id="A0ABC9ADF3"/>
<keyword evidence="3" id="KW-1185">Reference proteome</keyword>
<evidence type="ECO:0000256" key="1">
    <source>
        <dbReference type="SAM" id="Phobius"/>
    </source>
</evidence>
<evidence type="ECO:0000313" key="3">
    <source>
        <dbReference type="Proteomes" id="UP001497457"/>
    </source>
</evidence>
<dbReference type="EMBL" id="OZ075130">
    <property type="protein sequence ID" value="CAL4977149.1"/>
    <property type="molecule type" value="Genomic_DNA"/>
</dbReference>
<keyword evidence="1" id="KW-0812">Transmembrane</keyword>
<keyword evidence="1" id="KW-0472">Membrane</keyword>
<protein>
    <submittedName>
        <fullName evidence="2">Uncharacterized protein</fullName>
    </submittedName>
</protein>
<reference evidence="3" key="1">
    <citation type="submission" date="2024-06" db="EMBL/GenBank/DDBJ databases">
        <authorList>
            <person name="Ryan C."/>
        </authorList>
    </citation>
    <scope>NUCLEOTIDE SEQUENCE [LARGE SCALE GENOMIC DNA]</scope>
</reference>